<evidence type="ECO:0000256" key="1">
    <source>
        <dbReference type="ARBA" id="ARBA00022723"/>
    </source>
</evidence>
<evidence type="ECO:0000259" key="6">
    <source>
        <dbReference type="PROSITE" id="PS50089"/>
    </source>
</evidence>
<dbReference type="Proteomes" id="UP001497392">
    <property type="component" value="Unassembled WGS sequence"/>
</dbReference>
<sequence>MQVLTTAESNKDLIRIDPLQRLHTLTNLSELLESGVQGIARTLRDDQLQKQAEEIRQEYLAQWVAKVAAAEKEYRNVTKQINRPALPGSAQPQTAAGGDSGVPSEGQPAIDTELLEAWYLDGIDLLLHHTPDQGERAAEAIRDQLTEIDAMRRKVEKNATSLARRFRNLAGLKLLLADELAALEAAKRKAVSALDELSEACTHRPQTLVEQAATCGRCRSELGEAGRVCRHCRMDDVWVGWEARLFRLESRAMGAGDYVSHEDALRQAQAASLRRITQGGLNEASAVGAEGLESSLGEAGRRDREVVSTVDIVRHPSEAEQILRMLPAHLRGLKQLRPSAARLRDGVLAASKVALERMEASRKVFLKGRALALAQRTALYARDELNMSTLRIRTRLPGEFVRPHEVHFKLHEAELPVKNKELTTDRIVAEADLGKQLGTLRYLLGLSSARQRAEAARERAVKLEDGAGMPEPKKEDVAKEAEHMEEEVCPVCQEPLGQELAMMPCAHQLCLKCHLALVDRAGPGPKATRYVHCPTCRQKAPVADIAFVDAGRTAAKEAGASSSKQHEEEGLYVRGSYSTKIGAFCREDRQETVQHYIQRLYTCLGRFVGSSGPYSFSWRETAPTAPLLLPLMQLH</sequence>
<reference evidence="7 8" key="1">
    <citation type="submission" date="2024-06" db="EMBL/GenBank/DDBJ databases">
        <authorList>
            <person name="Kraege A."/>
            <person name="Thomma B."/>
        </authorList>
    </citation>
    <scope>NUCLEOTIDE SEQUENCE [LARGE SCALE GENOMIC DNA]</scope>
</reference>
<proteinExistence type="predicted"/>
<dbReference type="InterPro" id="IPR048686">
    <property type="entry name" value="SHPRH_helical_1st"/>
</dbReference>
<dbReference type="SMART" id="SM00184">
    <property type="entry name" value="RING"/>
    <property type="match status" value="1"/>
</dbReference>
<accession>A0ABP1FZY0</accession>
<dbReference type="InterPro" id="IPR018957">
    <property type="entry name" value="Znf_C3HC4_RING-type"/>
</dbReference>
<comment type="caution">
    <text evidence="7">The sequence shown here is derived from an EMBL/GenBank/DDBJ whole genome shotgun (WGS) entry which is preliminary data.</text>
</comment>
<dbReference type="EMBL" id="CAXHTA020000012">
    <property type="protein sequence ID" value="CAL5225440.1"/>
    <property type="molecule type" value="Genomic_DNA"/>
</dbReference>
<dbReference type="Pfam" id="PF00097">
    <property type="entry name" value="zf-C3HC4"/>
    <property type="match status" value="1"/>
</dbReference>
<dbReference type="InterPro" id="IPR052583">
    <property type="entry name" value="ATP-helicase/E3_Ub-Ligase"/>
</dbReference>
<gene>
    <name evidence="7" type="primary">g8258</name>
    <name evidence="7" type="ORF">VP750_LOCUS7099</name>
</gene>
<evidence type="ECO:0000256" key="5">
    <source>
        <dbReference type="SAM" id="MobiDB-lite"/>
    </source>
</evidence>
<dbReference type="PANTHER" id="PTHR45865">
    <property type="entry name" value="E3 UBIQUITIN-PROTEIN LIGASE SHPRH FAMILY MEMBER"/>
    <property type="match status" value="1"/>
</dbReference>
<dbReference type="InterPro" id="IPR001841">
    <property type="entry name" value="Znf_RING"/>
</dbReference>
<evidence type="ECO:0000313" key="7">
    <source>
        <dbReference type="EMBL" id="CAL5225440.1"/>
    </source>
</evidence>
<dbReference type="PANTHER" id="PTHR45865:SF1">
    <property type="entry name" value="E3 UBIQUITIN-PROTEIN LIGASE SHPRH"/>
    <property type="match status" value="1"/>
</dbReference>
<keyword evidence="2 4" id="KW-0863">Zinc-finger</keyword>
<dbReference type="InterPro" id="IPR013083">
    <property type="entry name" value="Znf_RING/FYVE/PHD"/>
</dbReference>
<evidence type="ECO:0000256" key="3">
    <source>
        <dbReference type="ARBA" id="ARBA00022833"/>
    </source>
</evidence>
<evidence type="ECO:0000256" key="2">
    <source>
        <dbReference type="ARBA" id="ARBA00022771"/>
    </source>
</evidence>
<evidence type="ECO:0000256" key="4">
    <source>
        <dbReference type="PROSITE-ProRule" id="PRU00175"/>
    </source>
</evidence>
<protein>
    <submittedName>
        <fullName evidence="7">G8258 protein</fullName>
    </submittedName>
</protein>
<keyword evidence="1" id="KW-0479">Metal-binding</keyword>
<evidence type="ECO:0000313" key="8">
    <source>
        <dbReference type="Proteomes" id="UP001497392"/>
    </source>
</evidence>
<feature type="domain" description="RING-type" evidence="6">
    <location>
        <begin position="489"/>
        <end position="537"/>
    </location>
</feature>
<name>A0ABP1FZY0_9CHLO</name>
<dbReference type="SUPFAM" id="SSF57850">
    <property type="entry name" value="RING/U-box"/>
    <property type="match status" value="1"/>
</dbReference>
<feature type="region of interest" description="Disordered" evidence="5">
    <location>
        <begin position="81"/>
        <end position="107"/>
    </location>
</feature>
<dbReference type="Gene3D" id="3.30.40.10">
    <property type="entry name" value="Zinc/RING finger domain, C3HC4 (zinc finger)"/>
    <property type="match status" value="1"/>
</dbReference>
<keyword evidence="3" id="KW-0862">Zinc</keyword>
<dbReference type="Pfam" id="PF21325">
    <property type="entry name" value="SHPRH_helical-1st"/>
    <property type="match status" value="1"/>
</dbReference>
<organism evidence="7 8">
    <name type="scientific">Coccomyxa viridis</name>
    <dbReference type="NCBI Taxonomy" id="1274662"/>
    <lineage>
        <taxon>Eukaryota</taxon>
        <taxon>Viridiplantae</taxon>
        <taxon>Chlorophyta</taxon>
        <taxon>core chlorophytes</taxon>
        <taxon>Trebouxiophyceae</taxon>
        <taxon>Trebouxiophyceae incertae sedis</taxon>
        <taxon>Coccomyxaceae</taxon>
        <taxon>Coccomyxa</taxon>
    </lineage>
</organism>
<keyword evidence="8" id="KW-1185">Reference proteome</keyword>
<dbReference type="PROSITE" id="PS50089">
    <property type="entry name" value="ZF_RING_2"/>
    <property type="match status" value="1"/>
</dbReference>